<keyword evidence="3" id="KW-1185">Reference proteome</keyword>
<dbReference type="RefSeq" id="WP_386424961.1">
    <property type="nucleotide sequence ID" value="NZ_JBHSBB010000001.1"/>
</dbReference>
<dbReference type="Pfam" id="PF11706">
    <property type="entry name" value="zf-CGNR"/>
    <property type="match status" value="1"/>
</dbReference>
<dbReference type="Gene3D" id="1.10.3300.10">
    <property type="entry name" value="Jann2411-like domain"/>
    <property type="match status" value="1"/>
</dbReference>
<dbReference type="EMBL" id="JBHSBB010000001">
    <property type="protein sequence ID" value="MFC4030077.1"/>
    <property type="molecule type" value="Genomic_DNA"/>
</dbReference>
<reference evidence="3" key="1">
    <citation type="journal article" date="2019" name="Int. J. Syst. Evol. Microbiol.">
        <title>The Global Catalogue of Microorganisms (GCM) 10K type strain sequencing project: providing services to taxonomists for standard genome sequencing and annotation.</title>
        <authorList>
            <consortium name="The Broad Institute Genomics Platform"/>
            <consortium name="The Broad Institute Genome Sequencing Center for Infectious Disease"/>
            <person name="Wu L."/>
            <person name="Ma J."/>
        </authorList>
    </citation>
    <scope>NUCLEOTIDE SEQUENCE [LARGE SCALE GENOMIC DNA]</scope>
    <source>
        <strain evidence="3">CGMCC 4.7237</strain>
    </source>
</reference>
<dbReference type="Proteomes" id="UP001595765">
    <property type="component" value="Unassembled WGS sequence"/>
</dbReference>
<dbReference type="InterPro" id="IPR023286">
    <property type="entry name" value="ABATE_dom_sf"/>
</dbReference>
<evidence type="ECO:0000313" key="2">
    <source>
        <dbReference type="EMBL" id="MFC4030077.1"/>
    </source>
</evidence>
<name>A0ABV8HGS3_9ACTN</name>
<protein>
    <submittedName>
        <fullName evidence="2">CGNR zinc finger domain-containing protein</fullName>
    </submittedName>
</protein>
<organism evidence="2 3">
    <name type="scientific">Streptomyces polygonati</name>
    <dbReference type="NCBI Taxonomy" id="1617087"/>
    <lineage>
        <taxon>Bacteria</taxon>
        <taxon>Bacillati</taxon>
        <taxon>Actinomycetota</taxon>
        <taxon>Actinomycetes</taxon>
        <taxon>Kitasatosporales</taxon>
        <taxon>Streptomycetaceae</taxon>
        <taxon>Streptomyces</taxon>
    </lineage>
</organism>
<comment type="caution">
    <text evidence="2">The sequence shown here is derived from an EMBL/GenBank/DDBJ whole genome shotgun (WGS) entry which is preliminary data.</text>
</comment>
<dbReference type="SUPFAM" id="SSF160904">
    <property type="entry name" value="Jann2411-like"/>
    <property type="match status" value="1"/>
</dbReference>
<gene>
    <name evidence="2" type="ORF">ACFO3J_01170</name>
</gene>
<evidence type="ECO:0000313" key="3">
    <source>
        <dbReference type="Proteomes" id="UP001595765"/>
    </source>
</evidence>
<feature type="domain" description="Zinc finger CGNR" evidence="1">
    <location>
        <begin position="2"/>
        <end position="42"/>
    </location>
</feature>
<dbReference type="InterPro" id="IPR021005">
    <property type="entry name" value="Znf_CGNR"/>
</dbReference>
<sequence>MKACNNRACCTGFLDRTKNSSALYCSTGCSSQVASRAYRKRHSSGMSLAAPEREA</sequence>
<evidence type="ECO:0000259" key="1">
    <source>
        <dbReference type="Pfam" id="PF11706"/>
    </source>
</evidence>
<accession>A0ABV8HGS3</accession>
<proteinExistence type="predicted"/>